<sequence length="70" mass="7803">MDLLGPRVIQELLDRRASQERRGELACLVGQARVVPWGLLGHRALQEREATLDLQGLRGALDCLVCLAPW</sequence>
<evidence type="ECO:0000313" key="1">
    <source>
        <dbReference type="EMBL" id="KAK2106358.1"/>
    </source>
</evidence>
<comment type="caution">
    <text evidence="1">The sequence shown here is derived from an EMBL/GenBank/DDBJ whole genome shotgun (WGS) entry which is preliminary data.</text>
</comment>
<proteinExistence type="predicted"/>
<evidence type="ECO:0000313" key="2">
    <source>
        <dbReference type="Proteomes" id="UP001266305"/>
    </source>
</evidence>
<keyword evidence="2" id="KW-1185">Reference proteome</keyword>
<reference evidence="1 2" key="1">
    <citation type="submission" date="2023-05" db="EMBL/GenBank/DDBJ databases">
        <title>B98-5 Cell Line De Novo Hybrid Assembly: An Optical Mapping Approach.</title>
        <authorList>
            <person name="Kananen K."/>
            <person name="Auerbach J.A."/>
            <person name="Kautto E."/>
            <person name="Blachly J.S."/>
        </authorList>
    </citation>
    <scope>NUCLEOTIDE SEQUENCE [LARGE SCALE GENOMIC DNA]</scope>
    <source>
        <strain evidence="1">B95-8</strain>
        <tissue evidence="1">Cell line</tissue>
    </source>
</reference>
<dbReference type="Proteomes" id="UP001266305">
    <property type="component" value="Unassembled WGS sequence"/>
</dbReference>
<organism evidence="1 2">
    <name type="scientific">Saguinus oedipus</name>
    <name type="common">Cotton-top tamarin</name>
    <name type="synonym">Oedipomidas oedipus</name>
    <dbReference type="NCBI Taxonomy" id="9490"/>
    <lineage>
        <taxon>Eukaryota</taxon>
        <taxon>Metazoa</taxon>
        <taxon>Chordata</taxon>
        <taxon>Craniata</taxon>
        <taxon>Vertebrata</taxon>
        <taxon>Euteleostomi</taxon>
        <taxon>Mammalia</taxon>
        <taxon>Eutheria</taxon>
        <taxon>Euarchontoglires</taxon>
        <taxon>Primates</taxon>
        <taxon>Haplorrhini</taxon>
        <taxon>Platyrrhini</taxon>
        <taxon>Cebidae</taxon>
        <taxon>Callitrichinae</taxon>
        <taxon>Saguinus</taxon>
    </lineage>
</organism>
<gene>
    <name evidence="1" type="ORF">P7K49_015872</name>
</gene>
<name>A0ABQ9VCH2_SAGOE</name>
<protein>
    <submittedName>
        <fullName evidence="1">Uncharacterized protein</fullName>
    </submittedName>
</protein>
<accession>A0ABQ9VCH2</accession>
<dbReference type="EMBL" id="JASSZA010000007">
    <property type="protein sequence ID" value="KAK2106358.1"/>
    <property type="molecule type" value="Genomic_DNA"/>
</dbReference>